<dbReference type="InterPro" id="IPR004360">
    <property type="entry name" value="Glyas_Fos-R_dOase_dom"/>
</dbReference>
<name>A0A430B4H6_9ENTE</name>
<evidence type="ECO:0000259" key="1">
    <source>
        <dbReference type="PROSITE" id="PS51819"/>
    </source>
</evidence>
<feature type="domain" description="VOC" evidence="1">
    <location>
        <begin position="5"/>
        <end position="131"/>
    </location>
</feature>
<dbReference type="EMBL" id="NGKA01000002">
    <property type="protein sequence ID" value="RSU15225.1"/>
    <property type="molecule type" value="Genomic_DNA"/>
</dbReference>
<sequence>MKSLGLHHVSSLVSDSHVSYDFYHNILGLKLLMKTVNQDDTSMYHLFFSDMAGRPGTEFTVFQINTFKQNTFGTNAIERTIFGVPNREALDYWEKRLDDYSIEHWGIEQYGDSNILRFEDPDGLKLGFSVLRQPEHEFLPNTSSDIPADYAVAGIHSIHLRVRYPKATQNILEQWFDFFFSQEIPDPRFPVTVLTNKNSVFQHEVHLIEDGINPLEDQGIGGIHHLAFYVETHEDLMEIQEKIEEKNMITSGILPREFFDATYFREPNGLLFEVATKTRPVPSVEDTATIDELPLYLPDFLEPQRPRIEEELTNIDRYRKER</sequence>
<dbReference type="Pfam" id="PF00903">
    <property type="entry name" value="Glyoxalase"/>
    <property type="match status" value="2"/>
</dbReference>
<accession>A0A430B4H6</accession>
<comment type="caution">
    <text evidence="2">The sequence shown here is derived from an EMBL/GenBank/DDBJ whole genome shotgun (WGS) entry which is preliminary data.</text>
</comment>
<dbReference type="RefSeq" id="WP_126806948.1">
    <property type="nucleotide sequence ID" value="NZ_NGKA01000002.1"/>
</dbReference>
<dbReference type="InterPro" id="IPR052537">
    <property type="entry name" value="Extradiol_RC_dioxygenase"/>
</dbReference>
<dbReference type="PANTHER" id="PTHR36110">
    <property type="entry name" value="RING-CLEAVING DIOXYGENASE MHQE-RELATED"/>
    <property type="match status" value="1"/>
</dbReference>
<dbReference type="PANTHER" id="PTHR36110:SF4">
    <property type="entry name" value="RING-CLEAVING DIOXYGENASE MHQA-RELATED"/>
    <property type="match status" value="1"/>
</dbReference>
<dbReference type="SUPFAM" id="SSF54593">
    <property type="entry name" value="Glyoxalase/Bleomycin resistance protein/Dihydroxybiphenyl dioxygenase"/>
    <property type="match status" value="1"/>
</dbReference>
<gene>
    <name evidence="2" type="ORF">CBF29_02510</name>
</gene>
<dbReference type="AlphaFoldDB" id="A0A430B4H6"/>
<dbReference type="OrthoDB" id="9785698at2"/>
<organism evidence="2 3">
    <name type="scientific">Vagococcus elongatus</name>
    <dbReference type="NCBI Taxonomy" id="180344"/>
    <lineage>
        <taxon>Bacteria</taxon>
        <taxon>Bacillati</taxon>
        <taxon>Bacillota</taxon>
        <taxon>Bacilli</taxon>
        <taxon>Lactobacillales</taxon>
        <taxon>Enterococcaceae</taxon>
        <taxon>Vagococcus</taxon>
    </lineage>
</organism>
<dbReference type="InterPro" id="IPR037523">
    <property type="entry name" value="VOC_core"/>
</dbReference>
<protein>
    <recommendedName>
        <fullName evidence="1">VOC domain-containing protein</fullName>
    </recommendedName>
</protein>
<dbReference type="PROSITE" id="PS51819">
    <property type="entry name" value="VOC"/>
    <property type="match status" value="2"/>
</dbReference>
<reference evidence="2 3" key="1">
    <citation type="submission" date="2017-05" db="EMBL/GenBank/DDBJ databases">
        <title>Vagococcus spp. assemblies.</title>
        <authorList>
            <person name="Gulvik C.A."/>
        </authorList>
    </citation>
    <scope>NUCLEOTIDE SEQUENCE [LARGE SCALE GENOMIC DNA]</scope>
    <source>
        <strain evidence="2 3">CCUG 51432</strain>
    </source>
</reference>
<proteinExistence type="predicted"/>
<evidence type="ECO:0000313" key="3">
    <source>
        <dbReference type="Proteomes" id="UP000287605"/>
    </source>
</evidence>
<dbReference type="Gene3D" id="3.10.180.10">
    <property type="entry name" value="2,3-Dihydroxybiphenyl 1,2-Dioxygenase, domain 1"/>
    <property type="match status" value="2"/>
</dbReference>
<keyword evidence="3" id="KW-1185">Reference proteome</keyword>
<feature type="domain" description="VOC" evidence="1">
    <location>
        <begin position="154"/>
        <end position="277"/>
    </location>
</feature>
<dbReference type="Proteomes" id="UP000287605">
    <property type="component" value="Unassembled WGS sequence"/>
</dbReference>
<evidence type="ECO:0000313" key="2">
    <source>
        <dbReference type="EMBL" id="RSU15225.1"/>
    </source>
</evidence>
<dbReference type="InterPro" id="IPR029068">
    <property type="entry name" value="Glyas_Bleomycin-R_OHBP_Dase"/>
</dbReference>